<name>A0AAF0ARA4_9CAUD</name>
<accession>A0AAF0ARA4</accession>
<proteinExistence type="predicted"/>
<organism evidence="1 2">
    <name type="scientific">Cronobacter phage EspYZU13</name>
    <dbReference type="NCBI Taxonomy" id="3003790"/>
    <lineage>
        <taxon>Viruses</taxon>
        <taxon>Duplodnaviria</taxon>
        <taxon>Heunggongvirae</taxon>
        <taxon>Uroviricota</taxon>
        <taxon>Caudoviricetes</taxon>
        <taxon>Autographivirales</taxon>
        <taxon>Autonotataviridae</taxon>
        <taxon>Melnykvirinae</taxon>
        <taxon>Cronosvirus</taxon>
        <taxon>Cronosvirus EspYZU13</taxon>
    </lineage>
</organism>
<evidence type="ECO:0000313" key="2">
    <source>
        <dbReference type="Proteomes" id="UP001211143"/>
    </source>
</evidence>
<keyword evidence="2" id="KW-1185">Reference proteome</keyword>
<sequence>MTLINFLTGLLVKAYRKEAQRIQREAEKLGKQQAAEALEAVELARQAEVAREQSVELGVQKRHAEDKAIGVAARAARIENLFHGE</sequence>
<evidence type="ECO:0000313" key="1">
    <source>
        <dbReference type="EMBL" id="WBF78449.1"/>
    </source>
</evidence>
<protein>
    <submittedName>
        <fullName evidence="1">Uncharacterized protein</fullName>
    </submittedName>
</protein>
<reference evidence="1" key="1">
    <citation type="submission" date="2022-11" db="EMBL/GenBank/DDBJ databases">
        <authorList>
            <person name="Yang Z.-Q."/>
            <person name="Zhang Y.-S."/>
        </authorList>
    </citation>
    <scope>NUCLEOTIDE SEQUENCE</scope>
</reference>
<dbReference type="EMBL" id="OP819285">
    <property type="protein sequence ID" value="WBF78449.1"/>
    <property type="molecule type" value="Genomic_DNA"/>
</dbReference>
<dbReference type="Proteomes" id="UP001211143">
    <property type="component" value="Segment"/>
</dbReference>